<evidence type="ECO:0000256" key="6">
    <source>
        <dbReference type="ARBA" id="ARBA00023717"/>
    </source>
</evidence>
<dbReference type="PROSITE" id="PS00166">
    <property type="entry name" value="ENOYL_COA_HYDRATASE"/>
    <property type="match status" value="1"/>
</dbReference>
<dbReference type="InterPro" id="IPR001753">
    <property type="entry name" value="Enoyl-CoA_hydra/iso"/>
</dbReference>
<dbReference type="GO" id="GO:0006631">
    <property type="term" value="P:fatty acid metabolic process"/>
    <property type="evidence" value="ECO:0007669"/>
    <property type="project" value="UniProtKB-KW"/>
</dbReference>
<dbReference type="Pfam" id="PF00378">
    <property type="entry name" value="ECH_1"/>
    <property type="match status" value="1"/>
</dbReference>
<dbReference type="PANTHER" id="PTHR43459:SF1">
    <property type="entry name" value="EG:BACN32G11.4 PROTEIN"/>
    <property type="match status" value="1"/>
</dbReference>
<dbReference type="Proteomes" id="UP000077342">
    <property type="component" value="Unassembled WGS sequence"/>
</dbReference>
<comment type="catalytic activity">
    <reaction evidence="6">
        <text>a 4-saturated-(3S)-3-hydroxyacyl-CoA = a (3E)-enoyl-CoA + H2O</text>
        <dbReference type="Rhea" id="RHEA:20724"/>
        <dbReference type="ChEBI" id="CHEBI:15377"/>
        <dbReference type="ChEBI" id="CHEBI:58521"/>
        <dbReference type="ChEBI" id="CHEBI:137480"/>
        <dbReference type="EC" id="4.2.1.17"/>
    </reaction>
</comment>
<protein>
    <recommendedName>
        <fullName evidence="10">Enoyl-CoA hydratase</fullName>
    </recommendedName>
</protein>
<evidence type="ECO:0000256" key="2">
    <source>
        <dbReference type="ARBA" id="ARBA00005254"/>
    </source>
</evidence>
<sequence length="258" mass="27698">MNTEVEVDMTGAVATVTLNRPERLNAISIPMVDRLVNALAEAAASPARVVVLAGAGRAFCVGADQAEMTERSAQEWERIVRRYLDPVREIVAMDKPVIAALHGDTVGGGLGLAMACDLRLAAAGIRLGSPFTPIGLAGCDMSAGWFLPRLVGLGAASELMFTGRLVSAEEALGLGLVHRVVPREGLAEEVRRWSEQLATGAPIAHAWTKRALHRSLGVDMDGEFEFEIFAQVQCLQTADHREGVAAFQQKRRPEFTGE</sequence>
<evidence type="ECO:0000256" key="5">
    <source>
        <dbReference type="ARBA" id="ARBA00023709"/>
    </source>
</evidence>
<evidence type="ECO:0000256" key="1">
    <source>
        <dbReference type="ARBA" id="ARBA00002994"/>
    </source>
</evidence>
<dbReference type="CDD" id="cd06558">
    <property type="entry name" value="crotonase-like"/>
    <property type="match status" value="1"/>
</dbReference>
<proteinExistence type="inferred from homology"/>
<evidence type="ECO:0000256" key="4">
    <source>
        <dbReference type="ARBA" id="ARBA00023098"/>
    </source>
</evidence>
<dbReference type="InterPro" id="IPR029045">
    <property type="entry name" value="ClpP/crotonase-like_dom_sf"/>
</dbReference>
<keyword evidence="4" id="KW-0443">Lipid metabolism</keyword>
<dbReference type="RefSeq" id="WP_075513301.1">
    <property type="nucleotide sequence ID" value="NZ_CP089224.1"/>
</dbReference>
<accession>A0A162DGR7</accession>
<evidence type="ECO:0000256" key="3">
    <source>
        <dbReference type="ARBA" id="ARBA00022832"/>
    </source>
</evidence>
<dbReference type="InterPro" id="IPR018376">
    <property type="entry name" value="Enoyl-CoA_hyd/isom_CS"/>
</dbReference>
<evidence type="ECO:0000256" key="7">
    <source>
        <dbReference type="RuleBase" id="RU003707"/>
    </source>
</evidence>
<keyword evidence="9" id="KW-1185">Reference proteome</keyword>
<dbReference type="EMBL" id="LWCI01000165">
    <property type="protein sequence ID" value="KZS57142.1"/>
    <property type="molecule type" value="Genomic_DNA"/>
</dbReference>
<dbReference type="Gene3D" id="1.10.12.10">
    <property type="entry name" value="Lyase 2-enoyl-coa Hydratase, Chain A, domain 2"/>
    <property type="match status" value="1"/>
</dbReference>
<name>A0A162DGR7_9MYCO</name>
<dbReference type="InterPro" id="IPR014748">
    <property type="entry name" value="Enoyl-CoA_hydra_C"/>
</dbReference>
<gene>
    <name evidence="8" type="ORF">A4G28_17250</name>
</gene>
<comment type="similarity">
    <text evidence="2 7">Belongs to the enoyl-CoA hydratase/isomerase family.</text>
</comment>
<dbReference type="Gene3D" id="3.90.226.10">
    <property type="entry name" value="2-enoyl-CoA Hydratase, Chain A, domain 1"/>
    <property type="match status" value="1"/>
</dbReference>
<dbReference type="PANTHER" id="PTHR43459">
    <property type="entry name" value="ENOYL-COA HYDRATASE"/>
    <property type="match status" value="1"/>
</dbReference>
<evidence type="ECO:0000313" key="8">
    <source>
        <dbReference type="EMBL" id="KZS57142.1"/>
    </source>
</evidence>
<comment type="function">
    <text evidence="1">Could possibly oxidize fatty acids using specific components.</text>
</comment>
<dbReference type="AlphaFoldDB" id="A0A162DGR7"/>
<organism evidence="8 9">
    <name type="scientific">Mycobacterium ostraviense</name>
    <dbReference type="NCBI Taxonomy" id="2738409"/>
    <lineage>
        <taxon>Bacteria</taxon>
        <taxon>Bacillati</taxon>
        <taxon>Actinomycetota</taxon>
        <taxon>Actinomycetes</taxon>
        <taxon>Mycobacteriales</taxon>
        <taxon>Mycobacteriaceae</taxon>
        <taxon>Mycobacterium</taxon>
    </lineage>
</organism>
<keyword evidence="3" id="KW-0276">Fatty acid metabolism</keyword>
<comment type="caution">
    <text evidence="8">The sequence shown here is derived from an EMBL/GenBank/DDBJ whole genome shotgun (WGS) entry which is preliminary data.</text>
</comment>
<evidence type="ECO:0008006" key="10">
    <source>
        <dbReference type="Google" id="ProtNLM"/>
    </source>
</evidence>
<dbReference type="SUPFAM" id="SSF52096">
    <property type="entry name" value="ClpP/crotonase"/>
    <property type="match status" value="1"/>
</dbReference>
<evidence type="ECO:0000313" key="9">
    <source>
        <dbReference type="Proteomes" id="UP000077342"/>
    </source>
</evidence>
<reference evidence="9" key="1">
    <citation type="submission" date="2016-04" db="EMBL/GenBank/DDBJ databases">
        <authorList>
            <person name="Strapagiel D."/>
            <person name="Borowka P."/>
            <person name="Marciniak B."/>
            <person name="Bakula Z."/>
            <person name="Van Ingen J."/>
            <person name="Safianowska A."/>
            <person name="Dziadek J."/>
            <person name="Jagielski T."/>
        </authorList>
    </citation>
    <scope>NUCLEOTIDE SEQUENCE [LARGE SCALE GENOMIC DNA]</scope>
    <source>
        <strain evidence="9">1010001458</strain>
    </source>
</reference>
<dbReference type="GO" id="GO:0004300">
    <property type="term" value="F:enoyl-CoA hydratase activity"/>
    <property type="evidence" value="ECO:0007669"/>
    <property type="project" value="UniProtKB-EC"/>
</dbReference>
<comment type="catalytic activity">
    <reaction evidence="5">
        <text>a (3S)-3-hydroxyacyl-CoA = a (2E)-enoyl-CoA + H2O</text>
        <dbReference type="Rhea" id="RHEA:16105"/>
        <dbReference type="ChEBI" id="CHEBI:15377"/>
        <dbReference type="ChEBI" id="CHEBI:57318"/>
        <dbReference type="ChEBI" id="CHEBI:58856"/>
        <dbReference type="EC" id="4.2.1.17"/>
    </reaction>
</comment>